<keyword evidence="4" id="KW-1185">Reference proteome</keyword>
<dbReference type="Gene3D" id="1.20.58.2050">
    <property type="match status" value="1"/>
</dbReference>
<organism evidence="3 4">
    <name type="scientific">Tribonema minus</name>
    <dbReference type="NCBI Taxonomy" id="303371"/>
    <lineage>
        <taxon>Eukaryota</taxon>
        <taxon>Sar</taxon>
        <taxon>Stramenopiles</taxon>
        <taxon>Ochrophyta</taxon>
        <taxon>PX clade</taxon>
        <taxon>Xanthophyceae</taxon>
        <taxon>Tribonematales</taxon>
        <taxon>Tribonemataceae</taxon>
        <taxon>Tribonema</taxon>
    </lineage>
</organism>
<dbReference type="OrthoDB" id="10251744at2759"/>
<dbReference type="AlphaFoldDB" id="A0A835YUQ0"/>
<dbReference type="GO" id="GO:0000811">
    <property type="term" value="C:GINS complex"/>
    <property type="evidence" value="ECO:0007669"/>
    <property type="project" value="TreeGrafter"/>
</dbReference>
<dbReference type="CDD" id="cd11713">
    <property type="entry name" value="GINS_A_psf3"/>
    <property type="match status" value="1"/>
</dbReference>
<feature type="region of interest" description="Disordered" evidence="1">
    <location>
        <begin position="332"/>
        <end position="355"/>
    </location>
</feature>
<name>A0A835YUQ0_9STRA</name>
<dbReference type="SUPFAM" id="SSF158573">
    <property type="entry name" value="GINS helical bundle-like"/>
    <property type="match status" value="1"/>
</dbReference>
<dbReference type="PANTHER" id="PTHR22768">
    <property type="entry name" value="DNA REPLICATION COMPLEX GINS PROTEIN PSF3"/>
    <property type="match status" value="1"/>
</dbReference>
<evidence type="ECO:0000313" key="4">
    <source>
        <dbReference type="Proteomes" id="UP000664859"/>
    </source>
</evidence>
<comment type="caution">
    <text evidence="3">The sequence shown here is derived from an EMBL/GenBank/DDBJ whole genome shotgun (WGS) entry which is preliminary data.</text>
</comment>
<sequence>MGRPRTALPKLQALASDPNCPFVMWVNFGRPHCAVAINMKGLSDTIKISKQSVTRTLNLYNFQRVDKWANNTLPDTVYFYHPGFQPESDITKMERRDQPKSRVWRPKKKTEQSGAAAGAEGGSPGGLAPRSGDESGAAGGGEGGLLPGLRVHERASAMGSFFDIDAILMEDERVPCVFLEEAVGMGMLDPSQENEDLPKGANVELPLWLARSLAPRGAVQVRQPRHYGELFRERLGAGAGAVDLRDASPHYYQVGGMLARLTNDTSLERLLLDTFVGERFARLLDTALNSAGADIAAFTRALPASERRLFDAGFGARGEYARWKSREHTAVRASRLAGSGGGGAAAPEAKRARHT</sequence>
<proteinExistence type="predicted"/>
<dbReference type="Pfam" id="PF22466">
    <property type="entry name" value="PSF3_N"/>
    <property type="match status" value="1"/>
</dbReference>
<dbReference type="GO" id="GO:1902975">
    <property type="term" value="P:mitotic DNA replication initiation"/>
    <property type="evidence" value="ECO:0007669"/>
    <property type="project" value="TreeGrafter"/>
</dbReference>
<protein>
    <recommendedName>
        <fullName evidence="2">DNA replication complex GINS protein PSF3 N-terminal domain-containing protein</fullName>
    </recommendedName>
</protein>
<dbReference type="InterPro" id="IPR038437">
    <property type="entry name" value="GINS_Psf3_sf"/>
</dbReference>
<dbReference type="InterPro" id="IPR036224">
    <property type="entry name" value="GINS_bundle-like_dom_sf"/>
</dbReference>
<evidence type="ECO:0000313" key="3">
    <source>
        <dbReference type="EMBL" id="KAG5177454.1"/>
    </source>
</evidence>
<dbReference type="PANTHER" id="PTHR22768:SF0">
    <property type="entry name" value="DNA REPLICATION COMPLEX GINS PROTEIN PSF3"/>
    <property type="match status" value="1"/>
</dbReference>
<reference evidence="3" key="1">
    <citation type="submission" date="2021-02" db="EMBL/GenBank/DDBJ databases">
        <title>First Annotated Genome of the Yellow-green Alga Tribonema minus.</title>
        <authorList>
            <person name="Mahan K.M."/>
        </authorList>
    </citation>
    <scope>NUCLEOTIDE SEQUENCE</scope>
    <source>
        <strain evidence="3">UTEX B ZZ1240</strain>
    </source>
</reference>
<dbReference type="CDD" id="cd21693">
    <property type="entry name" value="GINS_B_Psf3"/>
    <property type="match status" value="1"/>
</dbReference>
<dbReference type="Proteomes" id="UP000664859">
    <property type="component" value="Unassembled WGS sequence"/>
</dbReference>
<dbReference type="SUPFAM" id="SSF160059">
    <property type="entry name" value="PriA/YqbF domain"/>
    <property type="match status" value="1"/>
</dbReference>
<dbReference type="InterPro" id="IPR055221">
    <property type="entry name" value="PSF3_N"/>
</dbReference>
<evidence type="ECO:0000256" key="1">
    <source>
        <dbReference type="SAM" id="MobiDB-lite"/>
    </source>
</evidence>
<accession>A0A835YUQ0</accession>
<dbReference type="EMBL" id="JAFCMP010000525">
    <property type="protein sequence ID" value="KAG5177454.1"/>
    <property type="molecule type" value="Genomic_DNA"/>
</dbReference>
<evidence type="ECO:0000259" key="2">
    <source>
        <dbReference type="Pfam" id="PF22466"/>
    </source>
</evidence>
<feature type="domain" description="DNA replication complex GINS protein PSF3 N-terminal" evidence="2">
    <location>
        <begin position="162"/>
        <end position="214"/>
    </location>
</feature>
<feature type="compositionally biased region" description="Basic and acidic residues" evidence="1">
    <location>
        <begin position="89"/>
        <end position="100"/>
    </location>
</feature>
<feature type="region of interest" description="Disordered" evidence="1">
    <location>
        <begin position="89"/>
        <end position="144"/>
    </location>
</feature>
<gene>
    <name evidence="3" type="ORF">JKP88DRAFT_261455</name>
</gene>
<dbReference type="InterPro" id="IPR010492">
    <property type="entry name" value="GINS_Psf3"/>
</dbReference>